<dbReference type="OrthoDB" id="424794at2759"/>
<keyword evidence="4" id="KW-0507">mRNA processing</keyword>
<evidence type="ECO:0000259" key="11">
    <source>
        <dbReference type="Pfam" id="PF00849"/>
    </source>
</evidence>
<dbReference type="InParanoid" id="A0A6P7YTH9"/>
<organism evidence="12 13">
    <name type="scientific">Microcaecilia unicolor</name>
    <dbReference type="NCBI Taxonomy" id="1415580"/>
    <lineage>
        <taxon>Eukaryota</taxon>
        <taxon>Metazoa</taxon>
        <taxon>Chordata</taxon>
        <taxon>Craniata</taxon>
        <taxon>Vertebrata</taxon>
        <taxon>Euteleostomi</taxon>
        <taxon>Amphibia</taxon>
        <taxon>Gymnophiona</taxon>
        <taxon>Siphonopidae</taxon>
        <taxon>Microcaecilia</taxon>
    </lineage>
</organism>
<dbReference type="Gene3D" id="3.30.2350.10">
    <property type="entry name" value="Pseudouridine synthase"/>
    <property type="match status" value="1"/>
</dbReference>
<keyword evidence="3" id="KW-0597">Phosphoprotein</keyword>
<evidence type="ECO:0000256" key="2">
    <source>
        <dbReference type="ARBA" id="ARBA00010876"/>
    </source>
</evidence>
<dbReference type="GO" id="GO:0009982">
    <property type="term" value="F:pseudouridine synthase activity"/>
    <property type="evidence" value="ECO:0007669"/>
    <property type="project" value="InterPro"/>
</dbReference>
<dbReference type="PROSITE" id="PS01129">
    <property type="entry name" value="PSI_RLU"/>
    <property type="match status" value="1"/>
</dbReference>
<dbReference type="NCBIfam" id="TIGR00005">
    <property type="entry name" value="rluA_subfam"/>
    <property type="match status" value="1"/>
</dbReference>
<evidence type="ECO:0000313" key="13">
    <source>
        <dbReference type="RefSeq" id="XP_030070487.1"/>
    </source>
</evidence>
<dbReference type="Proteomes" id="UP000515156">
    <property type="component" value="Chromosome 9"/>
</dbReference>
<dbReference type="AlphaFoldDB" id="A0A6P7YTH9"/>
<evidence type="ECO:0000256" key="4">
    <source>
        <dbReference type="ARBA" id="ARBA00022664"/>
    </source>
</evidence>
<feature type="domain" description="Pseudouridine synthase RsuA/RluA-like" evidence="11">
    <location>
        <begin position="202"/>
        <end position="346"/>
    </location>
</feature>
<dbReference type="GeneID" id="115477624"/>
<accession>A0A6P7YTH9</accession>
<proteinExistence type="inferred from homology"/>
<dbReference type="PANTHER" id="PTHR21600">
    <property type="entry name" value="MITOCHONDRIAL RNA PSEUDOURIDINE SYNTHASE"/>
    <property type="match status" value="1"/>
</dbReference>
<dbReference type="FunFam" id="3.30.2350.10:FF:000010">
    <property type="entry name" value="RNA pseudouridine synthase domain-containing 2"/>
    <property type="match status" value="1"/>
</dbReference>
<name>A0A6P7YTH9_9AMPH</name>
<dbReference type="PANTHER" id="PTHR21600:SF40">
    <property type="entry name" value="PSEUDOURIDYLATE SYNTHASE RPUSD2"/>
    <property type="match status" value="1"/>
</dbReference>
<comment type="similarity">
    <text evidence="2">Belongs to the pseudouridine synthase RluA family.</text>
</comment>
<dbReference type="InterPro" id="IPR006145">
    <property type="entry name" value="PsdUridine_synth_RsuA/RluA"/>
</dbReference>
<dbReference type="GO" id="GO:0003723">
    <property type="term" value="F:RNA binding"/>
    <property type="evidence" value="ECO:0007669"/>
    <property type="project" value="InterPro"/>
</dbReference>
<feature type="region of interest" description="Disordered" evidence="10">
    <location>
        <begin position="49"/>
        <end position="78"/>
    </location>
</feature>
<comment type="function">
    <text evidence="6">Pseudouridine synthase that catalyzes pseudouridylation of mRNAs.</text>
</comment>
<dbReference type="GO" id="GO:0006397">
    <property type="term" value="P:mRNA processing"/>
    <property type="evidence" value="ECO:0007669"/>
    <property type="project" value="UniProtKB-KW"/>
</dbReference>
<evidence type="ECO:0000256" key="7">
    <source>
        <dbReference type="ARBA" id="ARBA00072682"/>
    </source>
</evidence>
<dbReference type="CDD" id="cd02557">
    <property type="entry name" value="PseudoU_synth_ScRIB2"/>
    <property type="match status" value="1"/>
</dbReference>
<dbReference type="InterPro" id="IPR050188">
    <property type="entry name" value="RluA_PseudoU_synthase"/>
</dbReference>
<dbReference type="FunCoup" id="A0A6P7YTH9">
    <property type="interactions" value="284"/>
</dbReference>
<evidence type="ECO:0000256" key="6">
    <source>
        <dbReference type="ARBA" id="ARBA00057241"/>
    </source>
</evidence>
<evidence type="ECO:0000256" key="1">
    <source>
        <dbReference type="ARBA" id="ARBA00001166"/>
    </source>
</evidence>
<evidence type="ECO:0000256" key="8">
    <source>
        <dbReference type="ARBA" id="ARBA00080257"/>
    </source>
</evidence>
<reference evidence="13" key="1">
    <citation type="submission" date="2025-08" db="UniProtKB">
        <authorList>
            <consortium name="RefSeq"/>
        </authorList>
    </citation>
    <scope>IDENTIFICATION</scope>
</reference>
<dbReference type="InterPro" id="IPR020103">
    <property type="entry name" value="PsdUridine_synth_cat_dom_sf"/>
</dbReference>
<feature type="active site" evidence="9">
    <location>
        <position position="244"/>
    </location>
</feature>
<dbReference type="InterPro" id="IPR006225">
    <property type="entry name" value="PsdUridine_synth_RluC/D"/>
</dbReference>
<evidence type="ECO:0000256" key="10">
    <source>
        <dbReference type="SAM" id="MobiDB-lite"/>
    </source>
</evidence>
<dbReference type="KEGG" id="muo:115477624"/>
<feature type="compositionally biased region" description="Basic residues" evidence="10">
    <location>
        <begin position="59"/>
        <end position="72"/>
    </location>
</feature>
<evidence type="ECO:0000256" key="5">
    <source>
        <dbReference type="ARBA" id="ARBA00023235"/>
    </source>
</evidence>
<gene>
    <name evidence="13" type="primary">LOC115477624</name>
</gene>
<evidence type="ECO:0000256" key="9">
    <source>
        <dbReference type="PIRSR" id="PIRSR606225-1"/>
    </source>
</evidence>
<sequence length="521" mass="60047">MLNAKLRSVLADCSKLLLRAPDRGRVVESWSHVFGDIRIVFRWQHTGKGKSAADEPVRPNKKQRVRRERKWKTSSGERYVPPPKKRQLGVSFGESHFRETDCYLEGGLRKVRPYYFDFETYCKGRWVGKSLLQIFSSEFRRTKPIEYYWAAARAGRLWLNEEPVQDLNIVLKNNDFMRNTVHRHEPPVTAQPICILAENEEVVVVDKPSSLPVHPCSRFRHNTVIFILGKEHNLRELHPIHRLDRMTSGVLIFAKTPEVSKRLHGQIRERQLEKEYVCRVVGEFPECELTCEEPILIFYEVGSLCVDPKGKPCKTVFQRLSYNGKSSVVRCFPYTGRTHQIRVHLQFLGHPIVNDPIYNRNAWGPTKGKNGNIDKTDDELLKNLVEEHRAKQSLDILDLSEDNLKLVIEGRDFEESGISQPATVDVSSVDFSVKGEIAKESCQSPDVKIEEGKTISEGCGPNEQETHRVSKDPLCGECKIERPDPTPKDLVMYLHALRYKGAEFDYSTTMPEWALEHWQED</sequence>
<protein>
    <recommendedName>
        <fullName evidence="7">Pseudouridylate synthase RPUSD2</fullName>
    </recommendedName>
    <alternativeName>
        <fullName evidence="8">RNA pseudouridylate synthase domain-containing protein 2</fullName>
    </alternativeName>
</protein>
<keyword evidence="12" id="KW-1185">Reference proteome</keyword>
<dbReference type="Pfam" id="PF00849">
    <property type="entry name" value="PseudoU_synth_2"/>
    <property type="match status" value="1"/>
</dbReference>
<dbReference type="SUPFAM" id="SSF55120">
    <property type="entry name" value="Pseudouridine synthase"/>
    <property type="match status" value="1"/>
</dbReference>
<evidence type="ECO:0000256" key="3">
    <source>
        <dbReference type="ARBA" id="ARBA00022553"/>
    </source>
</evidence>
<comment type="catalytic activity">
    <reaction evidence="1">
        <text>a uridine in mRNA = a pseudouridine in mRNA</text>
        <dbReference type="Rhea" id="RHEA:56644"/>
        <dbReference type="Rhea" id="RHEA-COMP:14658"/>
        <dbReference type="Rhea" id="RHEA-COMP:14659"/>
        <dbReference type="ChEBI" id="CHEBI:65314"/>
        <dbReference type="ChEBI" id="CHEBI:65315"/>
    </reaction>
</comment>
<evidence type="ECO:0000313" key="12">
    <source>
        <dbReference type="Proteomes" id="UP000515156"/>
    </source>
</evidence>
<dbReference type="RefSeq" id="XP_030070487.1">
    <property type="nucleotide sequence ID" value="XM_030214627.1"/>
</dbReference>
<dbReference type="InterPro" id="IPR006224">
    <property type="entry name" value="PsdUridine_synth_RluA-like_CS"/>
</dbReference>
<dbReference type="GO" id="GO:0000455">
    <property type="term" value="P:enzyme-directed rRNA pseudouridine synthesis"/>
    <property type="evidence" value="ECO:0007669"/>
    <property type="project" value="TreeGrafter"/>
</dbReference>
<keyword evidence="5" id="KW-0413">Isomerase</keyword>